<comment type="caution">
    <text evidence="1">The sequence shown here is derived from an EMBL/GenBank/DDBJ whole genome shotgun (WGS) entry which is preliminary data.</text>
</comment>
<dbReference type="InterPro" id="IPR015943">
    <property type="entry name" value="WD40/YVTN_repeat-like_dom_sf"/>
</dbReference>
<proteinExistence type="predicted"/>
<keyword evidence="2" id="KW-1185">Reference proteome</keyword>
<sequence>MKNTLLLLFFSIIIFSCDKVITEPTKSSAKRIESFEISISNQRYQASVDSVKNTITLYLPFGTAINQLTPLITLSEKSTISPASNEPQDFTKNLIYRVTAEDGSSLSYSVSIVFGPPKSTAKTINSGVLSIDNLDIKINIDTVKQILSVAVPYGTNISNLSPKINISDKATLTPASGSQQDFTSPITYTITAEDGSNTVFTFIVNISKPSSSDLQKMSNKWENTKNLNFEMIDLDENGNIWSAKHTYNGFDDLVKIQNGKEIIIDFSKFKVKQITDITEFDNSIWVGTTNGIINISGKDTIKYDLPNNDIRSFYVFENQLFCSTTNSIFKLENAKWTLMATNQAEVFVDFIVTKNYIYILTANSLLKYDGAFQKVIGTLKYTDFETIKIDSQGVIWISHWSGIVKYENNNFTYFDYNTVIDMPIAGLDNFIIDKYDMIWMAWGKHGVVAFQNGVILNTFNTKNSNIISDNTSNIVLKHNTLAVACFDYRGLSLPTYMGVSKLKLQ</sequence>
<dbReference type="Gene3D" id="2.60.40.2340">
    <property type="match status" value="2"/>
</dbReference>
<dbReference type="Proteomes" id="UP001236569">
    <property type="component" value="Unassembled WGS sequence"/>
</dbReference>
<name>A0ABT6YJ66_9BACT</name>
<dbReference type="EMBL" id="JASHID010000002">
    <property type="protein sequence ID" value="MDI9863469.1"/>
    <property type="molecule type" value="Genomic_DNA"/>
</dbReference>
<reference evidence="1 2" key="1">
    <citation type="submission" date="2023-05" db="EMBL/GenBank/DDBJ databases">
        <title>Novel species of genus Flectobacillus isolated from stream in China.</title>
        <authorList>
            <person name="Lu H."/>
        </authorList>
    </citation>
    <scope>NUCLEOTIDE SEQUENCE [LARGE SCALE GENOMIC DNA]</scope>
    <source>
        <strain evidence="1 2">DC10W</strain>
    </source>
</reference>
<evidence type="ECO:0000313" key="1">
    <source>
        <dbReference type="EMBL" id="MDI9863469.1"/>
    </source>
</evidence>
<evidence type="ECO:0008006" key="3">
    <source>
        <dbReference type="Google" id="ProtNLM"/>
    </source>
</evidence>
<gene>
    <name evidence="1" type="ORF">QM480_03980</name>
</gene>
<evidence type="ECO:0000313" key="2">
    <source>
        <dbReference type="Proteomes" id="UP001236569"/>
    </source>
</evidence>
<accession>A0ABT6YJ66</accession>
<dbReference type="RefSeq" id="WP_283368766.1">
    <property type="nucleotide sequence ID" value="NZ_JASHID010000002.1"/>
</dbReference>
<protein>
    <recommendedName>
        <fullName evidence="3">DUF5018 domain-containing protein</fullName>
    </recommendedName>
</protein>
<organism evidence="1 2">
    <name type="scientific">Flectobacillus longus</name>
    <dbReference type="NCBI Taxonomy" id="2984207"/>
    <lineage>
        <taxon>Bacteria</taxon>
        <taxon>Pseudomonadati</taxon>
        <taxon>Bacteroidota</taxon>
        <taxon>Cytophagia</taxon>
        <taxon>Cytophagales</taxon>
        <taxon>Flectobacillaceae</taxon>
        <taxon>Flectobacillus</taxon>
    </lineage>
</organism>
<dbReference type="Gene3D" id="2.130.10.10">
    <property type="entry name" value="YVTN repeat-like/Quinoprotein amine dehydrogenase"/>
    <property type="match status" value="1"/>
</dbReference>
<dbReference type="PROSITE" id="PS51257">
    <property type="entry name" value="PROKAR_LIPOPROTEIN"/>
    <property type="match status" value="1"/>
</dbReference>